<dbReference type="AlphaFoldDB" id="A0A9J5VZI3"/>
<evidence type="ECO:0000256" key="1">
    <source>
        <dbReference type="SAM" id="MobiDB-lite"/>
    </source>
</evidence>
<proteinExistence type="predicted"/>
<keyword evidence="3" id="KW-1185">Reference proteome</keyword>
<accession>A0A9J5VZI3</accession>
<dbReference type="Proteomes" id="UP000824120">
    <property type="component" value="Unassembled WGS sequence"/>
</dbReference>
<comment type="caution">
    <text evidence="2">The sequence shown here is derived from an EMBL/GenBank/DDBJ whole genome shotgun (WGS) entry which is preliminary data.</text>
</comment>
<name>A0A9J5VZI3_SOLCO</name>
<reference evidence="2" key="1">
    <citation type="submission" date="2020-09" db="EMBL/GenBank/DDBJ databases">
        <title>De no assembly of potato wild relative species, Solanum commersonii.</title>
        <authorList>
            <person name="Cho K."/>
        </authorList>
    </citation>
    <scope>NUCLEOTIDE SEQUENCE</scope>
    <source>
        <strain evidence="2">LZ3.2</strain>
        <tissue evidence="2">Leaf</tissue>
    </source>
</reference>
<evidence type="ECO:0000313" key="3">
    <source>
        <dbReference type="Proteomes" id="UP000824120"/>
    </source>
</evidence>
<feature type="compositionally biased region" description="Polar residues" evidence="1">
    <location>
        <begin position="30"/>
        <end position="40"/>
    </location>
</feature>
<evidence type="ECO:0000313" key="2">
    <source>
        <dbReference type="EMBL" id="KAG5568613.1"/>
    </source>
</evidence>
<feature type="region of interest" description="Disordered" evidence="1">
    <location>
        <begin position="1"/>
        <end position="40"/>
    </location>
</feature>
<sequence>MVHAPPVNLFRPPDQSHLRRSKEMNKTHQESPSNSSYNYTKLQNKEELNITNLEKELEGIQKIISPDRDKLIHQKLFSGNDSTNQGL</sequence>
<gene>
    <name evidence="2" type="ORF">H5410_064364</name>
</gene>
<protein>
    <submittedName>
        <fullName evidence="2">Uncharacterized protein</fullName>
    </submittedName>
</protein>
<dbReference type="EMBL" id="JACXVP010000079">
    <property type="protein sequence ID" value="KAG5568613.1"/>
    <property type="molecule type" value="Genomic_DNA"/>
</dbReference>
<organism evidence="2 3">
    <name type="scientific">Solanum commersonii</name>
    <name type="common">Commerson's wild potato</name>
    <name type="synonym">Commerson's nightshade</name>
    <dbReference type="NCBI Taxonomy" id="4109"/>
    <lineage>
        <taxon>Eukaryota</taxon>
        <taxon>Viridiplantae</taxon>
        <taxon>Streptophyta</taxon>
        <taxon>Embryophyta</taxon>
        <taxon>Tracheophyta</taxon>
        <taxon>Spermatophyta</taxon>
        <taxon>Magnoliopsida</taxon>
        <taxon>eudicotyledons</taxon>
        <taxon>Gunneridae</taxon>
        <taxon>Pentapetalae</taxon>
        <taxon>asterids</taxon>
        <taxon>lamiids</taxon>
        <taxon>Solanales</taxon>
        <taxon>Solanaceae</taxon>
        <taxon>Solanoideae</taxon>
        <taxon>Solaneae</taxon>
        <taxon>Solanum</taxon>
    </lineage>
</organism>
<feature type="compositionally biased region" description="Basic and acidic residues" evidence="1">
    <location>
        <begin position="14"/>
        <end position="29"/>
    </location>
</feature>